<gene>
    <name evidence="2" type="ORF">FDQ92_10270</name>
</gene>
<reference evidence="2 3" key="1">
    <citation type="submission" date="2019-05" db="EMBL/GenBank/DDBJ databases">
        <title>The Complete Genome Sequence of the n-alkane-degrading Desulfoglaeba alkanexedens ALDC reveals multiple alkylsuccinate synthase gene clusters.</title>
        <authorList>
            <person name="Callaghan A.V."/>
            <person name="Davidova I.A."/>
            <person name="Duncan K.E."/>
            <person name="Morris B."/>
            <person name="McInerney M.J."/>
        </authorList>
    </citation>
    <scope>NUCLEOTIDE SEQUENCE [LARGE SCALE GENOMIC DNA]</scope>
    <source>
        <strain evidence="2 3">ALDC</strain>
    </source>
</reference>
<evidence type="ECO:0000313" key="3">
    <source>
        <dbReference type="Proteomes" id="UP000298602"/>
    </source>
</evidence>
<dbReference type="AlphaFoldDB" id="A0A4P8L3Z4"/>
<dbReference type="EMBL" id="CP040098">
    <property type="protein sequence ID" value="QCQ22514.1"/>
    <property type="molecule type" value="Genomic_DNA"/>
</dbReference>
<dbReference type="KEGG" id="dax:FDQ92_10270"/>
<feature type="region of interest" description="Disordered" evidence="1">
    <location>
        <begin position="1"/>
        <end position="28"/>
    </location>
</feature>
<proteinExistence type="predicted"/>
<evidence type="ECO:0000313" key="2">
    <source>
        <dbReference type="EMBL" id="QCQ22514.1"/>
    </source>
</evidence>
<reference evidence="2 3" key="2">
    <citation type="submission" date="2019-05" db="EMBL/GenBank/DDBJ databases">
        <authorList>
            <person name="Suflita J.M."/>
            <person name="Marks C.R."/>
        </authorList>
    </citation>
    <scope>NUCLEOTIDE SEQUENCE [LARGE SCALE GENOMIC DNA]</scope>
    <source>
        <strain evidence="2 3">ALDC</strain>
    </source>
</reference>
<protein>
    <submittedName>
        <fullName evidence="2">Uncharacterized protein</fullName>
    </submittedName>
</protein>
<dbReference type="Gene3D" id="1.20.5.110">
    <property type="match status" value="1"/>
</dbReference>
<sequence length="65" mass="7522">MNIEHRTSNIEHRTSNIEHRTSNIEHRTSNIEHRRVQIFCFLFPSSSLGTQLCRSSSFGEAVPKP</sequence>
<name>A0A4P8L3Z4_9BACT</name>
<evidence type="ECO:0000256" key="1">
    <source>
        <dbReference type="SAM" id="MobiDB-lite"/>
    </source>
</evidence>
<organism evidence="2 3">
    <name type="scientific">Desulfoglaeba alkanexedens ALDC</name>
    <dbReference type="NCBI Taxonomy" id="980445"/>
    <lineage>
        <taxon>Bacteria</taxon>
        <taxon>Pseudomonadati</taxon>
        <taxon>Thermodesulfobacteriota</taxon>
        <taxon>Syntrophobacteria</taxon>
        <taxon>Syntrophobacterales</taxon>
        <taxon>Syntrophobacteraceae</taxon>
        <taxon>Desulfoglaeba</taxon>
    </lineage>
</organism>
<dbReference type="Proteomes" id="UP000298602">
    <property type="component" value="Chromosome"/>
</dbReference>
<accession>A0A4P8L3Z4</accession>
<keyword evidence="3" id="KW-1185">Reference proteome</keyword>